<accession>A0A9W6M4U9</accession>
<evidence type="ECO:0000313" key="2">
    <source>
        <dbReference type="Proteomes" id="UP001142291"/>
    </source>
</evidence>
<reference evidence="1" key="1">
    <citation type="journal article" date="2014" name="Int. J. Syst. Evol. Microbiol.">
        <title>Complete genome sequence of Corynebacterium casei LMG S-19264T (=DSM 44701T), isolated from a smear-ripened cheese.</title>
        <authorList>
            <consortium name="US DOE Joint Genome Institute (JGI-PGF)"/>
            <person name="Walter F."/>
            <person name="Albersmeier A."/>
            <person name="Kalinowski J."/>
            <person name="Ruckert C."/>
        </authorList>
    </citation>
    <scope>NUCLEOTIDE SEQUENCE</scope>
    <source>
        <strain evidence="1">VKM Ac-1940</strain>
    </source>
</reference>
<name>A0A9W6M4U9_9MICO</name>
<gene>
    <name evidence="1" type="ORF">GCM10017591_00210</name>
</gene>
<sequence>MVSGMNTNELFLQSDAALRSVIDRIDAGDLAKPAPAEWTTIPDPTFRDILSRHAYDEAWIPDVLAGASAADGDPFRDVDLLGDEPIASYDRINDTATAAVQAGVAPGTVFHFTYGDYSAAEGFAHLATYRAFQAWLIAKHLGIPFAFSPELIAGLNENVVAHADEWRAFGVFPPAIDPPEGADDETRLLCAVGYWIE</sequence>
<evidence type="ECO:0000313" key="1">
    <source>
        <dbReference type="EMBL" id="GLJ93960.1"/>
    </source>
</evidence>
<keyword evidence="2" id="KW-1185">Reference proteome</keyword>
<evidence type="ECO:0008006" key="3">
    <source>
        <dbReference type="Google" id="ProtNLM"/>
    </source>
</evidence>
<reference evidence="1" key="2">
    <citation type="submission" date="2023-01" db="EMBL/GenBank/DDBJ databases">
        <authorList>
            <person name="Sun Q."/>
            <person name="Evtushenko L."/>
        </authorList>
    </citation>
    <scope>NUCLEOTIDE SEQUENCE</scope>
    <source>
        <strain evidence="1">VKM Ac-1940</strain>
    </source>
</reference>
<organism evidence="1 2">
    <name type="scientific">Microbacterium dextranolyticum</name>
    <dbReference type="NCBI Taxonomy" id="36806"/>
    <lineage>
        <taxon>Bacteria</taxon>
        <taxon>Bacillati</taxon>
        <taxon>Actinomycetota</taxon>
        <taxon>Actinomycetes</taxon>
        <taxon>Micrococcales</taxon>
        <taxon>Microbacteriaceae</taxon>
        <taxon>Microbacterium</taxon>
    </lineage>
</organism>
<protein>
    <recommendedName>
        <fullName evidence="3">TIGR03086 family protein</fullName>
    </recommendedName>
</protein>
<comment type="caution">
    <text evidence="1">The sequence shown here is derived from an EMBL/GenBank/DDBJ whole genome shotgun (WGS) entry which is preliminary data.</text>
</comment>
<dbReference type="Proteomes" id="UP001142291">
    <property type="component" value="Unassembled WGS sequence"/>
</dbReference>
<dbReference type="EMBL" id="BSER01000001">
    <property type="protein sequence ID" value="GLJ93960.1"/>
    <property type="molecule type" value="Genomic_DNA"/>
</dbReference>
<dbReference type="AlphaFoldDB" id="A0A9W6M4U9"/>
<proteinExistence type="predicted"/>